<protein>
    <submittedName>
        <fullName evidence="3">PRTRC system ThiF family protein</fullName>
    </submittedName>
</protein>
<dbReference type="RefSeq" id="WP_019367242.1">
    <property type="nucleotide sequence ID" value="NZ_FQYS01000013.1"/>
</dbReference>
<evidence type="ECO:0000259" key="1">
    <source>
        <dbReference type="Pfam" id="PF00899"/>
    </source>
</evidence>
<dbReference type="SUPFAM" id="SSF69572">
    <property type="entry name" value="Activating enzymes of the ubiquitin-like proteins"/>
    <property type="match status" value="1"/>
</dbReference>
<proteinExistence type="predicted"/>
<dbReference type="InterPro" id="IPR022500">
    <property type="entry name" value="PRTRC_ThiF"/>
</dbReference>
<evidence type="ECO:0000313" key="4">
    <source>
        <dbReference type="EMBL" id="SPZ00342.1"/>
    </source>
</evidence>
<reference evidence="3 5" key="1">
    <citation type="submission" date="2018-06" db="EMBL/GenBank/DDBJ databases">
        <authorList>
            <consortium name="Pathogen Informatics"/>
            <person name="Doyle S."/>
        </authorList>
    </citation>
    <scope>NUCLEOTIDE SEQUENCE [LARGE SCALE GENOMIC DNA]</scope>
    <source>
        <strain evidence="3 5">NCTC11842</strain>
    </source>
</reference>
<dbReference type="EMBL" id="UAUF01000002">
    <property type="protein sequence ID" value="SPZ00342.1"/>
    <property type="molecule type" value="Genomic_DNA"/>
</dbReference>
<evidence type="ECO:0000313" key="3">
    <source>
        <dbReference type="EMBL" id="SPZ00135.1"/>
    </source>
</evidence>
<dbReference type="Proteomes" id="UP000250443">
    <property type="component" value="Unassembled WGS sequence"/>
</dbReference>
<dbReference type="NCBIfam" id="TIGR03736">
    <property type="entry name" value="PRTRC_ThiF"/>
    <property type="match status" value="1"/>
</dbReference>
<evidence type="ECO:0000313" key="5">
    <source>
        <dbReference type="Proteomes" id="UP000250443"/>
    </source>
</evidence>
<gene>
    <name evidence="2" type="ORF">I5Q09_25065</name>
    <name evidence="3" type="ORF">NCTC11842_00280</name>
    <name evidence="4" type="ORF">NCTC11842_00491</name>
</gene>
<feature type="domain" description="THIF-type NAD/FAD binding fold" evidence="1">
    <location>
        <begin position="26"/>
        <end position="204"/>
    </location>
</feature>
<dbReference type="Pfam" id="PF00899">
    <property type="entry name" value="ThiF"/>
    <property type="match status" value="1"/>
</dbReference>
<dbReference type="EMBL" id="UAUF01000002">
    <property type="protein sequence ID" value="SPZ00135.1"/>
    <property type="molecule type" value="Genomic_DNA"/>
</dbReference>
<evidence type="ECO:0000313" key="2">
    <source>
        <dbReference type="EMBL" id="MBH3441944.1"/>
    </source>
</evidence>
<dbReference type="EMBL" id="JADTXM010000037">
    <property type="protein sequence ID" value="MBH3441944.1"/>
    <property type="molecule type" value="Genomic_DNA"/>
</dbReference>
<name>A0A2X2CIZ4_PSELU</name>
<dbReference type="AlphaFoldDB" id="A0A2X2CIZ4"/>
<reference evidence="2 6" key="2">
    <citation type="submission" date="2020-11" db="EMBL/GenBank/DDBJ databases">
        <title>Enhanced detection system for hospital associated transmission using whole genome sequencing surveillance.</title>
        <authorList>
            <person name="Harrison L.H."/>
            <person name="Van Tyne D."/>
            <person name="Marsh J.W."/>
            <person name="Griffith M.P."/>
            <person name="Snyder D.J."/>
            <person name="Cooper V.S."/>
            <person name="Mustapha M."/>
        </authorList>
    </citation>
    <scope>NUCLEOTIDE SEQUENCE [LARGE SCALE GENOMIC DNA]</scope>
    <source>
        <strain evidence="2 6">PSB00013</strain>
    </source>
</reference>
<dbReference type="GO" id="GO:0008641">
    <property type="term" value="F:ubiquitin-like modifier activating enzyme activity"/>
    <property type="evidence" value="ECO:0007669"/>
    <property type="project" value="InterPro"/>
</dbReference>
<dbReference type="Gene3D" id="3.40.50.720">
    <property type="entry name" value="NAD(P)-binding Rossmann-like Domain"/>
    <property type="match status" value="1"/>
</dbReference>
<evidence type="ECO:0000313" key="6">
    <source>
        <dbReference type="Proteomes" id="UP000638986"/>
    </source>
</evidence>
<dbReference type="Proteomes" id="UP000638986">
    <property type="component" value="Unassembled WGS sequence"/>
</dbReference>
<organism evidence="3 5">
    <name type="scientific">Pseudomonas luteola</name>
    <dbReference type="NCBI Taxonomy" id="47886"/>
    <lineage>
        <taxon>Bacteria</taxon>
        <taxon>Pseudomonadati</taxon>
        <taxon>Pseudomonadota</taxon>
        <taxon>Gammaproteobacteria</taxon>
        <taxon>Pseudomonadales</taxon>
        <taxon>Pseudomonadaceae</taxon>
        <taxon>Pseudomonas</taxon>
    </lineage>
</organism>
<dbReference type="InterPro" id="IPR035985">
    <property type="entry name" value="Ubiquitin-activating_enz"/>
</dbReference>
<sequence length="251" mass="27629">MSAATPLYPEPTVFKTPDHWRSKAPNIVVIGAGGNGSEVVDTLAAFHHALVSLGHPTGLHVTIIDDSVVREPNLVRQRFWPCDLGQNKAVSLANRYNLMLGLSWTGLPCRFPCKQTYSAIEGADLIISAVDLPSARRDISRIQYGKRLCMWLDLGNGHRHGQAVFGALHEQNRRRYPCVMDVFPEIATLEDDLRKSCSAAESIATQDCLVNRAVTTAGMSIVWELLRYGQTSKHCVSVNLETGEQMTAGFP</sequence>
<accession>A0A2X2CIZ4</accession>
<dbReference type="InterPro" id="IPR000594">
    <property type="entry name" value="ThiF_NAD_FAD-bd"/>
</dbReference>